<dbReference type="GO" id="GO:0003700">
    <property type="term" value="F:DNA-binding transcription factor activity"/>
    <property type="evidence" value="ECO:0007669"/>
    <property type="project" value="InterPro"/>
</dbReference>
<dbReference type="SUPFAM" id="SSF54171">
    <property type="entry name" value="DNA-binding domain"/>
    <property type="match status" value="1"/>
</dbReference>
<dbReference type="GO" id="GO:0005634">
    <property type="term" value="C:nucleus"/>
    <property type="evidence" value="ECO:0007669"/>
    <property type="project" value="UniProtKB-SubCell"/>
</dbReference>
<evidence type="ECO:0000256" key="6">
    <source>
        <dbReference type="ARBA" id="ARBA00023242"/>
    </source>
</evidence>
<evidence type="ECO:0000313" key="10">
    <source>
        <dbReference type="EMBL" id="RZC11031.1"/>
    </source>
</evidence>
<dbReference type="SMART" id="SM00380">
    <property type="entry name" value="AP2"/>
    <property type="match status" value="1"/>
</dbReference>
<name>A0A445KJB0_GLYSO</name>
<evidence type="ECO:0000259" key="9">
    <source>
        <dbReference type="PROSITE" id="PS51032"/>
    </source>
</evidence>
<organism evidence="10 11">
    <name type="scientific">Glycine soja</name>
    <name type="common">Wild soybean</name>
    <dbReference type="NCBI Taxonomy" id="3848"/>
    <lineage>
        <taxon>Eukaryota</taxon>
        <taxon>Viridiplantae</taxon>
        <taxon>Streptophyta</taxon>
        <taxon>Embryophyta</taxon>
        <taxon>Tracheophyta</taxon>
        <taxon>Spermatophyta</taxon>
        <taxon>Magnoliopsida</taxon>
        <taxon>eudicotyledons</taxon>
        <taxon>Gunneridae</taxon>
        <taxon>Pentapetalae</taxon>
        <taxon>rosids</taxon>
        <taxon>fabids</taxon>
        <taxon>Fabales</taxon>
        <taxon>Fabaceae</taxon>
        <taxon>Papilionoideae</taxon>
        <taxon>50 kb inversion clade</taxon>
        <taxon>NPAAA clade</taxon>
        <taxon>indigoferoid/millettioid clade</taxon>
        <taxon>Phaseoleae</taxon>
        <taxon>Glycine</taxon>
        <taxon>Glycine subgen. Soja</taxon>
    </lineage>
</organism>
<evidence type="ECO:0000256" key="8">
    <source>
        <dbReference type="SAM" id="MobiDB-lite"/>
    </source>
</evidence>
<dbReference type="PROSITE" id="PS51032">
    <property type="entry name" value="AP2_ERF"/>
    <property type="match status" value="1"/>
</dbReference>
<evidence type="ECO:0000256" key="7">
    <source>
        <dbReference type="ARBA" id="ARBA00024343"/>
    </source>
</evidence>
<evidence type="ECO:0000256" key="3">
    <source>
        <dbReference type="ARBA" id="ARBA00023125"/>
    </source>
</evidence>
<keyword evidence="11" id="KW-1185">Reference proteome</keyword>
<dbReference type="InterPro" id="IPR045277">
    <property type="entry name" value="DRE1A-I"/>
</dbReference>
<evidence type="ECO:0000256" key="1">
    <source>
        <dbReference type="ARBA" id="ARBA00004123"/>
    </source>
</evidence>
<dbReference type="PRINTS" id="PR00367">
    <property type="entry name" value="ETHRSPELEMNT"/>
</dbReference>
<comment type="caution">
    <text evidence="10">The sequence shown here is derived from an EMBL/GenBank/DDBJ whole genome shotgun (WGS) entry which is preliminary data.</text>
</comment>
<dbReference type="EMBL" id="QZWG01000005">
    <property type="protein sequence ID" value="RZC11031.1"/>
    <property type="molecule type" value="Genomic_DNA"/>
</dbReference>
<dbReference type="Gene3D" id="3.30.730.10">
    <property type="entry name" value="AP2/ERF domain"/>
    <property type="match status" value="1"/>
</dbReference>
<reference evidence="10 11" key="1">
    <citation type="submission" date="2018-09" db="EMBL/GenBank/DDBJ databases">
        <title>A high-quality reference genome of wild soybean provides a powerful tool to mine soybean genomes.</title>
        <authorList>
            <person name="Xie M."/>
            <person name="Chung C.Y.L."/>
            <person name="Li M.-W."/>
            <person name="Wong F.-L."/>
            <person name="Chan T.-F."/>
            <person name="Lam H.-M."/>
        </authorList>
    </citation>
    <scope>NUCLEOTIDE SEQUENCE [LARGE SCALE GENOMIC DNA]</scope>
    <source>
        <strain evidence="11">cv. W05</strain>
        <tissue evidence="10">Hypocotyl of etiolated seedlings</tissue>
    </source>
</reference>
<sequence>MPTVPDPCPHRSHVRYSSFISTHFNSHTQFHNFHFTYYISHSTTNSTKCKQKHSQQMNILGQSFNESNNGSYSCSSPETGSSSNIPNTFHSDEEVHTLASARPKKRAGRRIFKETRHPVYRGVRRRNNNKWVCEVRVPNDKSTRIWLGTYPVPEMAARAHDVAALALRGKSACLNFADSAWRLPLPASTNAKEIRRVAAAAAVAIAAEDSCGEQLQNSIVNDAVADDCEVSRSDVSFDEDSNSNKGLRVFCDLDEITMADAPVFEDMREWLQSMADEPLRSPTFVTYVNVRDVWNFVEDDAEVSLWSFTI</sequence>
<dbReference type="Pfam" id="PF00847">
    <property type="entry name" value="AP2"/>
    <property type="match status" value="1"/>
</dbReference>
<gene>
    <name evidence="10" type="ORF">D0Y65_011321</name>
</gene>
<comment type="similarity">
    <text evidence="7">Belongs to the AP2/ERF transcription factor family. ERF subfamily.</text>
</comment>
<keyword evidence="2" id="KW-0805">Transcription regulation</keyword>
<evidence type="ECO:0000256" key="5">
    <source>
        <dbReference type="ARBA" id="ARBA00023163"/>
    </source>
</evidence>
<feature type="domain" description="AP2/ERF" evidence="9">
    <location>
        <begin position="119"/>
        <end position="177"/>
    </location>
</feature>
<dbReference type="SMR" id="A0A445KJB0"/>
<evidence type="ECO:0000256" key="4">
    <source>
        <dbReference type="ARBA" id="ARBA00023159"/>
    </source>
</evidence>
<keyword evidence="5" id="KW-0804">Transcription</keyword>
<proteinExistence type="inferred from homology"/>
<dbReference type="PANTHER" id="PTHR31839">
    <property type="entry name" value="DEHYDRATION-RESPONSIVE ELEMENT-BINDING PROTEIN 1D"/>
    <property type="match status" value="1"/>
</dbReference>
<keyword evidence="6" id="KW-0539">Nucleus</keyword>
<protein>
    <submittedName>
        <fullName evidence="10">Dehydration-responsive element-binding protein 1F</fullName>
    </submittedName>
</protein>
<accession>A0A445KJB0</accession>
<dbReference type="InterPro" id="IPR016177">
    <property type="entry name" value="DNA-bd_dom_sf"/>
</dbReference>
<dbReference type="InterPro" id="IPR001471">
    <property type="entry name" value="AP2/ERF_dom"/>
</dbReference>
<keyword evidence="4" id="KW-0010">Activator</keyword>
<dbReference type="GO" id="GO:0003677">
    <property type="term" value="F:DNA binding"/>
    <property type="evidence" value="ECO:0007669"/>
    <property type="project" value="UniProtKB-KW"/>
</dbReference>
<evidence type="ECO:0000256" key="2">
    <source>
        <dbReference type="ARBA" id="ARBA00023015"/>
    </source>
</evidence>
<comment type="subcellular location">
    <subcellularLocation>
        <location evidence="1">Nucleus</location>
    </subcellularLocation>
</comment>
<dbReference type="PANTHER" id="PTHR31839:SF26">
    <property type="entry name" value="DEHYDRATION-RESPONSIVE ELEMENT-BINDING PROTEIN"/>
    <property type="match status" value="1"/>
</dbReference>
<dbReference type="InterPro" id="IPR036955">
    <property type="entry name" value="AP2/ERF_dom_sf"/>
</dbReference>
<dbReference type="AlphaFoldDB" id="A0A445KJB0"/>
<evidence type="ECO:0000313" key="11">
    <source>
        <dbReference type="Proteomes" id="UP000289340"/>
    </source>
</evidence>
<dbReference type="CDD" id="cd00018">
    <property type="entry name" value="AP2"/>
    <property type="match status" value="1"/>
</dbReference>
<feature type="region of interest" description="Disordered" evidence="8">
    <location>
        <begin position="68"/>
        <end position="89"/>
    </location>
</feature>
<dbReference type="Proteomes" id="UP000289340">
    <property type="component" value="Chromosome 5"/>
</dbReference>
<keyword evidence="3" id="KW-0238">DNA-binding</keyword>